<dbReference type="EMBL" id="JACIFU010000008">
    <property type="protein sequence ID" value="MBB4176120.1"/>
    <property type="molecule type" value="Genomic_DNA"/>
</dbReference>
<comment type="caution">
    <text evidence="12">The sequence shown here is derived from an EMBL/GenBank/DDBJ whole genome shotgun (WGS) entry which is preliminary data.</text>
</comment>
<evidence type="ECO:0000256" key="2">
    <source>
        <dbReference type="ARBA" id="ARBA00009347"/>
    </source>
</evidence>
<dbReference type="Pfam" id="PF00441">
    <property type="entry name" value="Acyl-CoA_dh_1"/>
    <property type="match status" value="1"/>
</dbReference>
<comment type="cofactor">
    <cofactor evidence="1 7">
        <name>FAD</name>
        <dbReference type="ChEBI" id="CHEBI:57692"/>
    </cofactor>
</comment>
<dbReference type="InterPro" id="IPR013786">
    <property type="entry name" value="AcylCoA_DH/ox_N"/>
</dbReference>
<sequence>MSDTNSPLSLNNLEMSDKAKPLLNAVIKHIRENVDPMTEEYHRLGESLENRWSHHPRQTELMNEAKQKARDAGLWNFFLPNAETGEGLANLDYAYIAAELGKNPLASETLNCSAPDTGNMEVLERIGTQEQKDKWLKPLLAGEIRSAFAMTEPDRASSDAKNIGMTAVLENGEWVMNGEKYYISGAGDPRCKIMIVMVKTSPDAEAFRQQSQILVPMDTPGVEILGPMHVFGHDDAPHGHMHIRFTNVRVPESNILWGEGKGFEISQVRLGPGRIHHCMRSIGQAEKALDLMIDRGLNRVAFGKKIVDLGKNMETISRAKIEIESMRLLVLKAAKAMDVLGNKEARIWVSMIKAKVPEQVCDIIDQAMQVHGATGISQWSPLSGMYAQQRTLRYADGPDEVHHHVIARNEVQQYKDSNSRQDAIKGDTQARGAGGFMG</sequence>
<evidence type="ECO:0000313" key="13">
    <source>
        <dbReference type="Proteomes" id="UP000565745"/>
    </source>
</evidence>
<dbReference type="GO" id="GO:0070991">
    <property type="term" value="F:medium-chain fatty acyl-CoA dehydrogenase activity"/>
    <property type="evidence" value="ECO:0007669"/>
    <property type="project" value="UniProtKB-EC"/>
</dbReference>
<dbReference type="GO" id="GO:0050660">
    <property type="term" value="F:flavin adenine dinucleotide binding"/>
    <property type="evidence" value="ECO:0007669"/>
    <property type="project" value="InterPro"/>
</dbReference>
<dbReference type="Gene3D" id="1.20.140.10">
    <property type="entry name" value="Butyryl-CoA Dehydrogenase, subunit A, domain 3"/>
    <property type="match status" value="1"/>
</dbReference>
<proteinExistence type="inferred from homology"/>
<evidence type="ECO:0000256" key="8">
    <source>
        <dbReference type="SAM" id="MobiDB-lite"/>
    </source>
</evidence>
<feature type="domain" description="Acyl-CoA dehydrogenase/oxidase N-terminal" evidence="11">
    <location>
        <begin position="51"/>
        <end position="143"/>
    </location>
</feature>
<feature type="domain" description="Acyl-CoA dehydrogenase/oxidase C-terminal" evidence="9">
    <location>
        <begin position="260"/>
        <end position="409"/>
    </location>
</feature>
<dbReference type="Pfam" id="PF02770">
    <property type="entry name" value="Acyl-CoA_dh_M"/>
    <property type="match status" value="1"/>
</dbReference>
<feature type="region of interest" description="Disordered" evidence="8">
    <location>
        <begin position="417"/>
        <end position="438"/>
    </location>
</feature>
<dbReference type="Gene3D" id="2.40.110.10">
    <property type="entry name" value="Butyryl-CoA Dehydrogenase, subunit A, domain 2"/>
    <property type="match status" value="1"/>
</dbReference>
<dbReference type="InterPro" id="IPR037069">
    <property type="entry name" value="AcylCoA_DH/ox_N_sf"/>
</dbReference>
<dbReference type="InterPro" id="IPR046373">
    <property type="entry name" value="Acyl-CoA_Oxase/DH_mid-dom_sf"/>
</dbReference>
<accession>A0A7W6Q586</accession>
<keyword evidence="5 7" id="KW-0274">FAD</keyword>
<dbReference type="Pfam" id="PF02771">
    <property type="entry name" value="Acyl-CoA_dh_N"/>
    <property type="match status" value="1"/>
</dbReference>
<evidence type="ECO:0000259" key="11">
    <source>
        <dbReference type="Pfam" id="PF02771"/>
    </source>
</evidence>
<evidence type="ECO:0000256" key="3">
    <source>
        <dbReference type="ARBA" id="ARBA00011738"/>
    </source>
</evidence>
<evidence type="ECO:0000256" key="1">
    <source>
        <dbReference type="ARBA" id="ARBA00001974"/>
    </source>
</evidence>
<evidence type="ECO:0000256" key="7">
    <source>
        <dbReference type="RuleBase" id="RU362125"/>
    </source>
</evidence>
<dbReference type="PANTHER" id="PTHR48083:SF13">
    <property type="entry name" value="ACYL-COA DEHYDROGENASE FAMILY MEMBER 11"/>
    <property type="match status" value="1"/>
</dbReference>
<dbReference type="RefSeq" id="WP_037968941.1">
    <property type="nucleotide sequence ID" value="NZ_JACIFU010000008.1"/>
</dbReference>
<organism evidence="12 13">
    <name type="scientific">Sulfitobacter noctilucicola</name>
    <dbReference type="NCBI Taxonomy" id="1342301"/>
    <lineage>
        <taxon>Bacteria</taxon>
        <taxon>Pseudomonadati</taxon>
        <taxon>Pseudomonadota</taxon>
        <taxon>Alphaproteobacteria</taxon>
        <taxon>Rhodobacterales</taxon>
        <taxon>Roseobacteraceae</taxon>
        <taxon>Sulfitobacter</taxon>
    </lineage>
</organism>
<dbReference type="FunFam" id="2.40.110.10:FF:000002">
    <property type="entry name" value="Acyl-CoA dehydrogenase fadE12"/>
    <property type="match status" value="1"/>
</dbReference>
<dbReference type="GO" id="GO:0033539">
    <property type="term" value="P:fatty acid beta-oxidation using acyl-CoA dehydrogenase"/>
    <property type="evidence" value="ECO:0007669"/>
    <property type="project" value="TreeGrafter"/>
</dbReference>
<dbReference type="InterPro" id="IPR006091">
    <property type="entry name" value="Acyl-CoA_Oxase/DH_mid-dom"/>
</dbReference>
<reference evidence="12 13" key="1">
    <citation type="submission" date="2020-08" db="EMBL/GenBank/DDBJ databases">
        <title>Genomic Encyclopedia of Type Strains, Phase IV (KMG-IV): sequencing the most valuable type-strain genomes for metagenomic binning, comparative biology and taxonomic classification.</title>
        <authorList>
            <person name="Goeker M."/>
        </authorList>
    </citation>
    <scope>NUCLEOTIDE SEQUENCE [LARGE SCALE GENOMIC DNA]</scope>
    <source>
        <strain evidence="12 13">DSM 101015</strain>
    </source>
</reference>
<evidence type="ECO:0000259" key="10">
    <source>
        <dbReference type="Pfam" id="PF02770"/>
    </source>
</evidence>
<evidence type="ECO:0000256" key="6">
    <source>
        <dbReference type="ARBA" id="ARBA00023002"/>
    </source>
</evidence>
<comment type="subunit">
    <text evidence="3">Homodimer.</text>
</comment>
<dbReference type="InterPro" id="IPR009100">
    <property type="entry name" value="AcylCoA_DH/oxidase_NM_dom_sf"/>
</dbReference>
<gene>
    <name evidence="12" type="ORF">GGR93_003928</name>
</gene>
<feature type="domain" description="Acyl-CoA oxidase/dehydrogenase middle" evidence="10">
    <location>
        <begin position="147"/>
        <end position="243"/>
    </location>
</feature>
<evidence type="ECO:0000313" key="12">
    <source>
        <dbReference type="EMBL" id="MBB4176120.1"/>
    </source>
</evidence>
<dbReference type="Proteomes" id="UP000565745">
    <property type="component" value="Unassembled WGS sequence"/>
</dbReference>
<name>A0A7W6Q586_9RHOB</name>
<dbReference type="Gene3D" id="1.10.540.10">
    <property type="entry name" value="Acyl-CoA dehydrogenase/oxidase, N-terminal domain"/>
    <property type="match status" value="1"/>
</dbReference>
<comment type="similarity">
    <text evidence="2 7">Belongs to the acyl-CoA dehydrogenase family.</text>
</comment>
<dbReference type="OrthoDB" id="9775090at2"/>
<evidence type="ECO:0000259" key="9">
    <source>
        <dbReference type="Pfam" id="PF00441"/>
    </source>
</evidence>
<keyword evidence="4 7" id="KW-0285">Flavoprotein</keyword>
<keyword evidence="6 7" id="KW-0560">Oxidoreductase</keyword>
<dbReference type="PANTHER" id="PTHR48083">
    <property type="entry name" value="MEDIUM-CHAIN SPECIFIC ACYL-COA DEHYDROGENASE, MITOCHONDRIAL-RELATED"/>
    <property type="match status" value="1"/>
</dbReference>
<protein>
    <submittedName>
        <fullName evidence="12">Acyl-CoA dehydrogenase</fullName>
        <ecNumber evidence="12">1.3.8.7</ecNumber>
    </submittedName>
</protein>
<dbReference type="GO" id="GO:0005737">
    <property type="term" value="C:cytoplasm"/>
    <property type="evidence" value="ECO:0007669"/>
    <property type="project" value="TreeGrafter"/>
</dbReference>
<dbReference type="SUPFAM" id="SSF47203">
    <property type="entry name" value="Acyl-CoA dehydrogenase C-terminal domain-like"/>
    <property type="match status" value="1"/>
</dbReference>
<evidence type="ECO:0000256" key="4">
    <source>
        <dbReference type="ARBA" id="ARBA00022630"/>
    </source>
</evidence>
<dbReference type="EC" id="1.3.8.7" evidence="12"/>
<evidence type="ECO:0000256" key="5">
    <source>
        <dbReference type="ARBA" id="ARBA00022827"/>
    </source>
</evidence>
<dbReference type="SUPFAM" id="SSF56645">
    <property type="entry name" value="Acyl-CoA dehydrogenase NM domain-like"/>
    <property type="match status" value="1"/>
</dbReference>
<keyword evidence="13" id="KW-1185">Reference proteome</keyword>
<dbReference type="InterPro" id="IPR036250">
    <property type="entry name" value="AcylCo_DH-like_C"/>
</dbReference>
<dbReference type="InterPro" id="IPR009075">
    <property type="entry name" value="AcylCo_DH/oxidase_C"/>
</dbReference>
<dbReference type="InterPro" id="IPR050741">
    <property type="entry name" value="Acyl-CoA_dehydrogenase"/>
</dbReference>
<dbReference type="AlphaFoldDB" id="A0A7W6Q586"/>